<evidence type="ECO:0000256" key="1">
    <source>
        <dbReference type="SAM" id="MobiDB-lite"/>
    </source>
</evidence>
<dbReference type="InterPro" id="IPR016137">
    <property type="entry name" value="RGS"/>
</dbReference>
<name>D2VAC6_NAEGR</name>
<dbReference type="OrthoDB" id="10266999at2759"/>
<feature type="compositionally biased region" description="Basic and acidic residues" evidence="1">
    <location>
        <begin position="202"/>
        <end position="213"/>
    </location>
</feature>
<dbReference type="Proteomes" id="UP000006671">
    <property type="component" value="Unassembled WGS sequence"/>
</dbReference>
<dbReference type="Gene3D" id="1.10.167.10">
    <property type="entry name" value="Regulator of G-protein Signalling 4, domain 2"/>
    <property type="match status" value="1"/>
</dbReference>
<feature type="region of interest" description="Disordered" evidence="1">
    <location>
        <begin position="202"/>
        <end position="229"/>
    </location>
</feature>
<feature type="region of interest" description="Disordered" evidence="1">
    <location>
        <begin position="625"/>
        <end position="650"/>
    </location>
</feature>
<dbReference type="PANTHER" id="PTHR10845">
    <property type="entry name" value="REGULATOR OF G PROTEIN SIGNALING"/>
    <property type="match status" value="1"/>
</dbReference>
<sequence length="650" mass="72057">MSSVESSTSPTSSTPGITSTTSSSTTNTTNNNNNTNGVYNFYGNNQNIKIQHYFNYSTIMRDREACSSFLDYLTNVTHCDENLLFLLHLDNIKFMKTVPIMMEQTQVVIDTYVKLESSKELNITDKIRSSVIQQYEELKSLFPNGDFKSNHDMTQEFIQGKIQQIFNELVVQINLQLKQDSFESYLSSEVFEKFIIKKIRDKMQHQQEKEKHQEKQKKKRASSLFPASPNTFDMDNYSFRDSDAADGYNMYEDADSSSGLGANLMKRFVGGLLKGGAALQQAVNNHTNSSSTYNVSASGSFDDVSSTSSNSLTNSTDNLSCNSAVTTSTTTTTSSTPNNNNCSESDDQHVGNFHIKHHRIKSLSNQQPQENANDTVEIMKNIIQDLYKQLIQKDQEIKKLHDAIKQHTQLMGLGGERKSKPLPTAPMSPQPGSHSHHTNTSTLLSEQLTSPRKVPKPLPSTHSRMSLNAEQSKDIKNMNFNPTNNSSVATPSHEHSKSLHQLYSNPSSNSTGNTSNGRFVTSAAKNLTLSTSSATPQQNSAVKKDVSTPTSTNNKEETSGSPLIRRQTTQTLIVGNKKLDSSDPNTPSSPSKTKKVLDISSSSENLKDDSKLPITQRLQFFEKLNAASSPTNSPPKDSTIKRFSQTVSNK</sequence>
<protein>
    <submittedName>
        <fullName evidence="3">Predicted protein</fullName>
    </submittedName>
</protein>
<dbReference type="Pfam" id="PF00615">
    <property type="entry name" value="RGS"/>
    <property type="match status" value="1"/>
</dbReference>
<dbReference type="CDD" id="cd07440">
    <property type="entry name" value="RGS"/>
    <property type="match status" value="1"/>
</dbReference>
<feature type="compositionally biased region" description="Polar residues" evidence="1">
    <location>
        <begin position="626"/>
        <end position="650"/>
    </location>
</feature>
<dbReference type="PANTHER" id="PTHR10845:SF192">
    <property type="entry name" value="DOUBLE HIT, ISOFORM B"/>
    <property type="match status" value="1"/>
</dbReference>
<dbReference type="InterPro" id="IPR036305">
    <property type="entry name" value="RGS_sf"/>
</dbReference>
<dbReference type="EMBL" id="GG738859">
    <property type="protein sequence ID" value="EFC46283.1"/>
    <property type="molecule type" value="Genomic_DNA"/>
</dbReference>
<dbReference type="RefSeq" id="XP_002679027.1">
    <property type="nucleotide sequence ID" value="XM_002678981.1"/>
</dbReference>
<dbReference type="InParanoid" id="D2VAC6"/>
<accession>D2VAC6</accession>
<evidence type="ECO:0000313" key="4">
    <source>
        <dbReference type="Proteomes" id="UP000006671"/>
    </source>
</evidence>
<evidence type="ECO:0000259" key="2">
    <source>
        <dbReference type="PROSITE" id="PS50132"/>
    </source>
</evidence>
<keyword evidence="4" id="KW-1185">Reference proteome</keyword>
<feature type="compositionally biased region" description="Polar residues" evidence="1">
    <location>
        <begin position="460"/>
        <end position="470"/>
    </location>
</feature>
<dbReference type="PROSITE" id="PS50132">
    <property type="entry name" value="RGS"/>
    <property type="match status" value="1"/>
</dbReference>
<feature type="region of interest" description="Disordered" evidence="1">
    <location>
        <begin position="412"/>
        <end position="611"/>
    </location>
</feature>
<feature type="domain" description="RGS" evidence="2">
    <location>
        <begin position="55"/>
        <end position="195"/>
    </location>
</feature>
<dbReference type="AlphaFoldDB" id="D2VAC6"/>
<dbReference type="KEGG" id="ngr:NAEGRDRAFT_79201"/>
<feature type="compositionally biased region" description="Low complexity" evidence="1">
    <location>
        <begin position="504"/>
        <end position="517"/>
    </location>
</feature>
<gene>
    <name evidence="3" type="ORF">NAEGRDRAFT_79201</name>
</gene>
<feature type="compositionally biased region" description="Polar residues" evidence="1">
    <location>
        <begin position="430"/>
        <end position="450"/>
    </location>
</feature>
<reference evidence="3 4" key="1">
    <citation type="journal article" date="2010" name="Cell">
        <title>The genome of Naegleria gruberi illuminates early eukaryotic versatility.</title>
        <authorList>
            <person name="Fritz-Laylin L.K."/>
            <person name="Prochnik S.E."/>
            <person name="Ginger M.L."/>
            <person name="Dacks J.B."/>
            <person name="Carpenter M.L."/>
            <person name="Field M.C."/>
            <person name="Kuo A."/>
            <person name="Paredez A."/>
            <person name="Chapman J."/>
            <person name="Pham J."/>
            <person name="Shu S."/>
            <person name="Neupane R."/>
            <person name="Cipriano M."/>
            <person name="Mancuso J."/>
            <person name="Tu H."/>
            <person name="Salamov A."/>
            <person name="Lindquist E."/>
            <person name="Shapiro H."/>
            <person name="Lucas S."/>
            <person name="Grigoriev I.V."/>
            <person name="Cande W.Z."/>
            <person name="Fulton C."/>
            <person name="Rokhsar D.S."/>
            <person name="Dawson S.C."/>
        </authorList>
    </citation>
    <scope>NUCLEOTIDE SEQUENCE [LARGE SCALE GENOMIC DNA]</scope>
    <source>
        <strain evidence="3 4">NEG-M</strain>
    </source>
</reference>
<dbReference type="OMA" id="IQHAFHE"/>
<dbReference type="SMART" id="SM00315">
    <property type="entry name" value="RGS"/>
    <property type="match status" value="1"/>
</dbReference>
<dbReference type="VEuPathDB" id="AmoebaDB:NAEGRDRAFT_79201"/>
<dbReference type="SUPFAM" id="SSF48097">
    <property type="entry name" value="Regulator of G-protein signaling, RGS"/>
    <property type="match status" value="1"/>
</dbReference>
<feature type="compositionally biased region" description="Low complexity" evidence="1">
    <location>
        <begin position="296"/>
        <end position="343"/>
    </location>
</feature>
<feature type="compositionally biased region" description="Low complexity" evidence="1">
    <location>
        <begin position="582"/>
        <end position="591"/>
    </location>
</feature>
<feature type="region of interest" description="Disordered" evidence="1">
    <location>
        <begin position="288"/>
        <end position="349"/>
    </location>
</feature>
<organism evidence="4">
    <name type="scientific">Naegleria gruberi</name>
    <name type="common">Amoeba</name>
    <dbReference type="NCBI Taxonomy" id="5762"/>
    <lineage>
        <taxon>Eukaryota</taxon>
        <taxon>Discoba</taxon>
        <taxon>Heterolobosea</taxon>
        <taxon>Tetramitia</taxon>
        <taxon>Eutetramitia</taxon>
        <taxon>Vahlkampfiidae</taxon>
        <taxon>Naegleria</taxon>
    </lineage>
</organism>
<feature type="compositionally biased region" description="Polar residues" evidence="1">
    <location>
        <begin position="523"/>
        <end position="553"/>
    </location>
</feature>
<dbReference type="GeneID" id="8859400"/>
<dbReference type="InterPro" id="IPR044926">
    <property type="entry name" value="RGS_subdomain_2"/>
</dbReference>
<evidence type="ECO:0000313" key="3">
    <source>
        <dbReference type="EMBL" id="EFC46283.1"/>
    </source>
</evidence>
<proteinExistence type="predicted"/>
<feature type="compositionally biased region" description="Polar residues" evidence="1">
    <location>
        <begin position="478"/>
        <end position="490"/>
    </location>
</feature>
<feature type="region of interest" description="Disordered" evidence="1">
    <location>
        <begin position="1"/>
        <end position="33"/>
    </location>
</feature>